<comment type="caution">
    <text evidence="1">The sequence shown here is derived from an EMBL/GenBank/DDBJ whole genome shotgun (WGS) entry which is preliminary data.</text>
</comment>
<organism evidence="1 2">
    <name type="scientific">Pseudoalteromonas luteoviolacea DSM 6061</name>
    <dbReference type="NCBI Taxonomy" id="1365250"/>
    <lineage>
        <taxon>Bacteria</taxon>
        <taxon>Pseudomonadati</taxon>
        <taxon>Pseudomonadota</taxon>
        <taxon>Gammaproteobacteria</taxon>
        <taxon>Alteromonadales</taxon>
        <taxon>Pseudoalteromonadaceae</taxon>
        <taxon>Pseudoalteromonas</taxon>
    </lineage>
</organism>
<dbReference type="EMBL" id="AUYB01000103">
    <property type="protein sequence ID" value="KZN37578.1"/>
    <property type="molecule type" value="Genomic_DNA"/>
</dbReference>
<evidence type="ECO:0008006" key="3">
    <source>
        <dbReference type="Google" id="ProtNLM"/>
    </source>
</evidence>
<dbReference type="InterPro" id="IPR006521">
    <property type="entry name" value="Tail_protein_I"/>
</dbReference>
<reference evidence="1 2" key="1">
    <citation type="submission" date="2013-07" db="EMBL/GenBank/DDBJ databases">
        <title>Comparative Genomic and Metabolomic Analysis of Twelve Strains of Pseudoalteromonas luteoviolacea.</title>
        <authorList>
            <person name="Vynne N.G."/>
            <person name="Mansson M."/>
            <person name="Gram L."/>
        </authorList>
    </citation>
    <scope>NUCLEOTIDE SEQUENCE [LARGE SCALE GENOMIC DNA]</scope>
    <source>
        <strain evidence="1 2">DSM 6061</strain>
    </source>
</reference>
<dbReference type="RefSeq" id="WP_063359600.1">
    <property type="nucleotide sequence ID" value="NZ_AQHB01000028.1"/>
</dbReference>
<dbReference type="AlphaFoldDB" id="A0A166WK70"/>
<dbReference type="Proteomes" id="UP000076643">
    <property type="component" value="Unassembled WGS sequence"/>
</dbReference>
<name>A0A166WK70_9GAMM</name>
<protein>
    <recommendedName>
        <fullName evidence="3">Tail protein</fullName>
    </recommendedName>
</protein>
<keyword evidence="2" id="KW-1185">Reference proteome</keyword>
<dbReference type="NCBIfam" id="TIGR01634">
    <property type="entry name" value="tail_P2_I"/>
    <property type="match status" value="1"/>
</dbReference>
<accession>A0A166WK70</accession>
<evidence type="ECO:0000313" key="2">
    <source>
        <dbReference type="Proteomes" id="UP000076643"/>
    </source>
</evidence>
<dbReference type="PATRIC" id="fig|1365250.3.peg.2589"/>
<dbReference type="Pfam" id="PF09684">
    <property type="entry name" value="Tail_P2_I"/>
    <property type="match status" value="1"/>
</dbReference>
<proteinExistence type="predicted"/>
<evidence type="ECO:0000313" key="1">
    <source>
        <dbReference type="EMBL" id="KZN37578.1"/>
    </source>
</evidence>
<gene>
    <name evidence="1" type="ORF">N475_01835</name>
</gene>
<sequence>MSNFSLQGNTTELELALEHCSDRILKIPVKTHQLWDPFQCPTHFLPWLADALSVDVWDSSWPEHVQRKVIADSVPRHRYKGTVSAVKNSLTVLNASVELQEWWEYGGVPHSAKLLAIAKENLDSNGDTFLSPKLQAQMWQSVVATKPMRTQIDFTIGVNLSADIQVFGGAQSATVQAASYQDKPIFNFSPVGVGTFAAAQSCGVQTIRFGDSPSLDFDLCKVQVLASGFATQVGVDRFQDAPRANFSSSSVVSATAMSTHVSNMLLQDSPKASFTTSSSIAGGAYTVSIQNITLNF</sequence>
<dbReference type="STRING" id="43657.S4054249_16565"/>